<dbReference type="PROSITE" id="PS50041">
    <property type="entry name" value="C_TYPE_LECTIN_2"/>
    <property type="match status" value="1"/>
</dbReference>
<dbReference type="Pfam" id="PF00059">
    <property type="entry name" value="Lectin_C"/>
    <property type="match status" value="1"/>
</dbReference>
<evidence type="ECO:0000313" key="4">
    <source>
        <dbReference type="Proteomes" id="UP001217089"/>
    </source>
</evidence>
<evidence type="ECO:0000313" key="3">
    <source>
        <dbReference type="EMBL" id="KAJ8312831.1"/>
    </source>
</evidence>
<sequence length="71" mass="8151">MAQMELQRVFGSMEHLVPILVFTDWYPSEPNNLNGDQDCAAITRSADFRWDDLSCTALIYYICKKSAMIIC</sequence>
<dbReference type="PROSITE" id="PS00615">
    <property type="entry name" value="C_TYPE_LECTIN_1"/>
    <property type="match status" value="1"/>
</dbReference>
<evidence type="ECO:0000259" key="2">
    <source>
        <dbReference type="PROSITE" id="PS50041"/>
    </source>
</evidence>
<dbReference type="InterPro" id="IPR016187">
    <property type="entry name" value="CTDL_fold"/>
</dbReference>
<dbReference type="EMBL" id="JARBDR010000440">
    <property type="protein sequence ID" value="KAJ8312831.1"/>
    <property type="molecule type" value="Genomic_DNA"/>
</dbReference>
<organism evidence="3 4">
    <name type="scientific">Tegillarca granosa</name>
    <name type="common">Malaysian cockle</name>
    <name type="synonym">Anadara granosa</name>
    <dbReference type="NCBI Taxonomy" id="220873"/>
    <lineage>
        <taxon>Eukaryota</taxon>
        <taxon>Metazoa</taxon>
        <taxon>Spiralia</taxon>
        <taxon>Lophotrochozoa</taxon>
        <taxon>Mollusca</taxon>
        <taxon>Bivalvia</taxon>
        <taxon>Autobranchia</taxon>
        <taxon>Pteriomorphia</taxon>
        <taxon>Arcoida</taxon>
        <taxon>Arcoidea</taxon>
        <taxon>Arcidae</taxon>
        <taxon>Tegillarca</taxon>
    </lineage>
</organism>
<dbReference type="InterPro" id="IPR018378">
    <property type="entry name" value="C-type_lectin_CS"/>
</dbReference>
<dbReference type="Proteomes" id="UP001217089">
    <property type="component" value="Unassembled WGS sequence"/>
</dbReference>
<evidence type="ECO:0000256" key="1">
    <source>
        <dbReference type="ARBA" id="ARBA00023157"/>
    </source>
</evidence>
<protein>
    <recommendedName>
        <fullName evidence="2">C-type lectin domain-containing protein</fullName>
    </recommendedName>
</protein>
<dbReference type="SUPFAM" id="SSF56436">
    <property type="entry name" value="C-type lectin-like"/>
    <property type="match status" value="1"/>
</dbReference>
<keyword evidence="1" id="KW-1015">Disulfide bond</keyword>
<reference evidence="3 4" key="1">
    <citation type="submission" date="2022-12" db="EMBL/GenBank/DDBJ databases">
        <title>Chromosome-level genome of Tegillarca granosa.</title>
        <authorList>
            <person name="Kim J."/>
        </authorList>
    </citation>
    <scope>NUCLEOTIDE SEQUENCE [LARGE SCALE GENOMIC DNA]</scope>
    <source>
        <strain evidence="3">Teg-2019</strain>
        <tissue evidence="3">Adductor muscle</tissue>
    </source>
</reference>
<name>A0ABQ9F625_TEGGR</name>
<feature type="domain" description="C-type lectin" evidence="2">
    <location>
        <begin position="22"/>
        <end position="64"/>
    </location>
</feature>
<keyword evidence="4" id="KW-1185">Reference proteome</keyword>
<gene>
    <name evidence="3" type="ORF">KUTeg_010204</name>
</gene>
<dbReference type="Gene3D" id="3.10.100.10">
    <property type="entry name" value="Mannose-Binding Protein A, subunit A"/>
    <property type="match status" value="1"/>
</dbReference>
<comment type="caution">
    <text evidence="3">The sequence shown here is derived from an EMBL/GenBank/DDBJ whole genome shotgun (WGS) entry which is preliminary data.</text>
</comment>
<dbReference type="InterPro" id="IPR016186">
    <property type="entry name" value="C-type_lectin-like/link_sf"/>
</dbReference>
<accession>A0ABQ9F625</accession>
<dbReference type="InterPro" id="IPR001304">
    <property type="entry name" value="C-type_lectin-like"/>
</dbReference>
<proteinExistence type="predicted"/>